<proteinExistence type="predicted"/>
<feature type="domain" description="Uroporphyrinogen decarboxylase (URO-D)" evidence="1">
    <location>
        <begin position="7"/>
        <end position="224"/>
    </location>
</feature>
<organism evidence="2 3">
    <name type="scientific">candidate division MSBL1 archaeon SCGC-AAA261D19</name>
    <dbReference type="NCBI Taxonomy" id="1698273"/>
    <lineage>
        <taxon>Archaea</taxon>
        <taxon>Methanobacteriati</taxon>
        <taxon>Methanobacteriota</taxon>
        <taxon>candidate division MSBL1</taxon>
    </lineage>
</organism>
<sequence length="228" mass="24587">MPENLLERGRIPAIMEAIRLVRKEVGDFLPITSFVFSPFSLASDLAEPEKFLLMAMNSPEKAKGFVDFATEVVIEYAKAQYRAGSDIVSFGEPLGTPDNVGPKIFSEIIKPAFKKVAKSLGGIRVIHFCGAVESFMQDIVDIGFDAISVRESVDIAKIKPITGSIPILGNVESGGVLTHGTPDEVRADARKALEAGVDLLEPACGIEAEMPIDNIKVLAEEVRKGTQT</sequence>
<dbReference type="EMBL" id="LHXX01000018">
    <property type="protein sequence ID" value="KXB02330.1"/>
    <property type="molecule type" value="Genomic_DNA"/>
</dbReference>
<dbReference type="AlphaFoldDB" id="A0A133V7B3"/>
<dbReference type="SUPFAM" id="SSF51726">
    <property type="entry name" value="UROD/MetE-like"/>
    <property type="match status" value="1"/>
</dbReference>
<dbReference type="GO" id="GO:0006779">
    <property type="term" value="P:porphyrin-containing compound biosynthetic process"/>
    <property type="evidence" value="ECO:0007669"/>
    <property type="project" value="InterPro"/>
</dbReference>
<dbReference type="Proteomes" id="UP000070400">
    <property type="component" value="Unassembled WGS sequence"/>
</dbReference>
<dbReference type="Gene3D" id="3.20.20.210">
    <property type="match status" value="1"/>
</dbReference>
<dbReference type="PANTHER" id="PTHR47099:SF1">
    <property type="entry name" value="METHYLCOBAMIDE:COM METHYLTRANSFERASE MTBA"/>
    <property type="match status" value="1"/>
</dbReference>
<accession>A0A133V7B3</accession>
<dbReference type="InterPro" id="IPR000257">
    <property type="entry name" value="Uroporphyrinogen_deCOase"/>
</dbReference>
<keyword evidence="3" id="KW-1185">Reference proteome</keyword>
<reference evidence="2 3" key="1">
    <citation type="journal article" date="2016" name="Sci. Rep.">
        <title>Metabolic traits of an uncultured archaeal lineage -MSBL1- from brine pools of the Red Sea.</title>
        <authorList>
            <person name="Mwirichia R."/>
            <person name="Alam I."/>
            <person name="Rashid M."/>
            <person name="Vinu M."/>
            <person name="Ba-Alawi W."/>
            <person name="Anthony Kamau A."/>
            <person name="Kamanda Ngugi D."/>
            <person name="Goker M."/>
            <person name="Klenk H.P."/>
            <person name="Bajic V."/>
            <person name="Stingl U."/>
        </authorList>
    </citation>
    <scope>NUCLEOTIDE SEQUENCE [LARGE SCALE GENOMIC DNA]</scope>
    <source>
        <strain evidence="2">SCGC-AAA261D19</strain>
    </source>
</reference>
<evidence type="ECO:0000313" key="2">
    <source>
        <dbReference type="EMBL" id="KXB02330.1"/>
    </source>
</evidence>
<comment type="caution">
    <text evidence="2">The sequence shown here is derived from an EMBL/GenBank/DDBJ whole genome shotgun (WGS) entry which is preliminary data.</text>
</comment>
<protein>
    <recommendedName>
        <fullName evidence="1">Uroporphyrinogen decarboxylase (URO-D) domain-containing protein</fullName>
    </recommendedName>
</protein>
<gene>
    <name evidence="2" type="ORF">AKJ43_02020</name>
</gene>
<evidence type="ECO:0000313" key="3">
    <source>
        <dbReference type="Proteomes" id="UP000070400"/>
    </source>
</evidence>
<dbReference type="InterPro" id="IPR038071">
    <property type="entry name" value="UROD/MetE-like_sf"/>
</dbReference>
<evidence type="ECO:0000259" key="1">
    <source>
        <dbReference type="Pfam" id="PF01208"/>
    </source>
</evidence>
<dbReference type="PANTHER" id="PTHR47099">
    <property type="entry name" value="METHYLCOBAMIDE:COM METHYLTRANSFERASE MTBA"/>
    <property type="match status" value="1"/>
</dbReference>
<dbReference type="GO" id="GO:0004853">
    <property type="term" value="F:uroporphyrinogen decarboxylase activity"/>
    <property type="evidence" value="ECO:0007669"/>
    <property type="project" value="InterPro"/>
</dbReference>
<name>A0A133V7B3_9EURY</name>
<dbReference type="InterPro" id="IPR052024">
    <property type="entry name" value="Methanogen_methyltrans"/>
</dbReference>
<dbReference type="Pfam" id="PF01208">
    <property type="entry name" value="URO-D"/>
    <property type="match status" value="1"/>
</dbReference>